<feature type="compositionally biased region" description="Low complexity" evidence="1">
    <location>
        <begin position="299"/>
        <end position="313"/>
    </location>
</feature>
<name>A0ABQ6IUM1_9MICO</name>
<feature type="region of interest" description="Disordered" evidence="1">
    <location>
        <begin position="187"/>
        <end position="336"/>
    </location>
</feature>
<proteinExistence type="predicted"/>
<gene>
    <name evidence="2" type="ORF">GCM10025883_30380</name>
</gene>
<comment type="caution">
    <text evidence="2">The sequence shown here is derived from an EMBL/GenBank/DDBJ whole genome shotgun (WGS) entry which is preliminary data.</text>
</comment>
<dbReference type="RefSeq" id="WP_284304602.1">
    <property type="nucleotide sequence ID" value="NZ_BSUO01000001.1"/>
</dbReference>
<evidence type="ECO:0000256" key="1">
    <source>
        <dbReference type="SAM" id="MobiDB-lite"/>
    </source>
</evidence>
<evidence type="ECO:0008006" key="4">
    <source>
        <dbReference type="Google" id="ProtNLM"/>
    </source>
</evidence>
<feature type="compositionally biased region" description="Low complexity" evidence="1">
    <location>
        <begin position="249"/>
        <end position="290"/>
    </location>
</feature>
<dbReference type="EMBL" id="BSUO01000001">
    <property type="protein sequence ID" value="GMA40993.1"/>
    <property type="molecule type" value="Genomic_DNA"/>
</dbReference>
<accession>A0ABQ6IUM1</accession>
<feature type="region of interest" description="Disordered" evidence="1">
    <location>
        <begin position="127"/>
        <end position="147"/>
    </location>
</feature>
<evidence type="ECO:0000313" key="3">
    <source>
        <dbReference type="Proteomes" id="UP001157126"/>
    </source>
</evidence>
<dbReference type="Proteomes" id="UP001157126">
    <property type="component" value="Unassembled WGS sequence"/>
</dbReference>
<keyword evidence="3" id="KW-1185">Reference proteome</keyword>
<organism evidence="2 3">
    <name type="scientific">Mobilicoccus caccae</name>
    <dbReference type="NCBI Taxonomy" id="1859295"/>
    <lineage>
        <taxon>Bacteria</taxon>
        <taxon>Bacillati</taxon>
        <taxon>Actinomycetota</taxon>
        <taxon>Actinomycetes</taxon>
        <taxon>Micrococcales</taxon>
        <taxon>Dermatophilaceae</taxon>
        <taxon>Mobilicoccus</taxon>
    </lineage>
</organism>
<reference evidence="3" key="1">
    <citation type="journal article" date="2019" name="Int. J. Syst. Evol. Microbiol.">
        <title>The Global Catalogue of Microorganisms (GCM) 10K type strain sequencing project: providing services to taxonomists for standard genome sequencing and annotation.</title>
        <authorList>
            <consortium name="The Broad Institute Genomics Platform"/>
            <consortium name="The Broad Institute Genome Sequencing Center for Infectious Disease"/>
            <person name="Wu L."/>
            <person name="Ma J."/>
        </authorList>
    </citation>
    <scope>NUCLEOTIDE SEQUENCE [LARGE SCALE GENOMIC DNA]</scope>
    <source>
        <strain evidence="3">NBRC 113072</strain>
    </source>
</reference>
<evidence type="ECO:0000313" key="2">
    <source>
        <dbReference type="EMBL" id="GMA40993.1"/>
    </source>
</evidence>
<protein>
    <recommendedName>
        <fullName evidence="4">Heparin binding hemagglutinin HbhA</fullName>
    </recommendedName>
</protein>
<feature type="compositionally biased region" description="Low complexity" evidence="1">
    <location>
        <begin position="187"/>
        <end position="201"/>
    </location>
</feature>
<sequence>MSRKKSPKKPTVLTPVYALVGATEMTANALRELGSAKDEGAGTPSTREATPVLSRLRGDVVDIARGTTRVPGLAFGEVRSRYAEFTERGQKTVSGVVPIARKARDEGDAAVRAEEAKARREARRLARQAGATVSRGRDLAGQAVGEAGRTAERTLEVVRTEANHVVDAVSHPGRIKARPMRRAAVRAAAVSDTSVTSTSPAGGEAESTKVERPVAAGVEAGASTSARRSPRARKAAEGASKPAAKRTTKAAQATTPTTATTTAKKSAAKSTSAAKKSASKSATPSSGAPAAPKPKPKTAPRSAAKKTAASPAAGDSQPHLDVPTPADVARVVESDD</sequence>